<organism evidence="1 2">
    <name type="scientific">Owenia fusiformis</name>
    <name type="common">Polychaete worm</name>
    <dbReference type="NCBI Taxonomy" id="6347"/>
    <lineage>
        <taxon>Eukaryota</taxon>
        <taxon>Metazoa</taxon>
        <taxon>Spiralia</taxon>
        <taxon>Lophotrochozoa</taxon>
        <taxon>Annelida</taxon>
        <taxon>Polychaeta</taxon>
        <taxon>Sedentaria</taxon>
        <taxon>Canalipalpata</taxon>
        <taxon>Sabellida</taxon>
        <taxon>Oweniida</taxon>
        <taxon>Oweniidae</taxon>
        <taxon>Owenia</taxon>
    </lineage>
</organism>
<dbReference type="InterPro" id="IPR041491">
    <property type="entry name" value="TRPM_SLOG"/>
</dbReference>
<dbReference type="InterPro" id="IPR050927">
    <property type="entry name" value="TRPM"/>
</dbReference>
<dbReference type="GO" id="GO:0030001">
    <property type="term" value="P:metal ion transport"/>
    <property type="evidence" value="ECO:0007669"/>
    <property type="project" value="TreeGrafter"/>
</dbReference>
<dbReference type="PANTHER" id="PTHR13800:SF1">
    <property type="entry name" value="TRANSIENT RECEPTOR POTENTIAL CATION CHANNEL TRPM"/>
    <property type="match status" value="1"/>
</dbReference>
<evidence type="ECO:0000313" key="1">
    <source>
        <dbReference type="EMBL" id="CAH1797091.1"/>
    </source>
</evidence>
<dbReference type="GO" id="GO:0005261">
    <property type="term" value="F:monoatomic cation channel activity"/>
    <property type="evidence" value="ECO:0007669"/>
    <property type="project" value="TreeGrafter"/>
</dbReference>
<protein>
    <submittedName>
        <fullName evidence="1">Uncharacterized protein</fullName>
    </submittedName>
</protein>
<feature type="non-terminal residue" evidence="1">
    <location>
        <position position="124"/>
    </location>
</feature>
<sequence length="124" mass="13400">ELIGKDIVCPYHPIAKPGRSNCAVLNSNHSYFVLVDNGTVGKYGGEILLRKKLERCISQQKISTRSTAKSQGVPLICVILEGGTNTIRTVLEYVTDTPPVPVVVCDGSGRAADLIAFTHKYANE</sequence>
<dbReference type="AlphaFoldDB" id="A0A8J1TWF8"/>
<accession>A0A8J1TWF8</accession>
<dbReference type="Proteomes" id="UP000749559">
    <property type="component" value="Unassembled WGS sequence"/>
</dbReference>
<comment type="caution">
    <text evidence="1">The sequence shown here is derived from an EMBL/GenBank/DDBJ whole genome shotgun (WGS) entry which is preliminary data.</text>
</comment>
<dbReference type="PANTHER" id="PTHR13800">
    <property type="entry name" value="TRANSIENT RECEPTOR POTENTIAL CATION CHANNEL, SUBFAMILY M, MEMBER 6"/>
    <property type="match status" value="1"/>
</dbReference>
<feature type="non-terminal residue" evidence="1">
    <location>
        <position position="1"/>
    </location>
</feature>
<dbReference type="Pfam" id="PF18139">
    <property type="entry name" value="LSDAT_euk"/>
    <property type="match status" value="1"/>
</dbReference>
<evidence type="ECO:0000313" key="2">
    <source>
        <dbReference type="Proteomes" id="UP000749559"/>
    </source>
</evidence>
<name>A0A8J1TWF8_OWEFU</name>
<keyword evidence="2" id="KW-1185">Reference proteome</keyword>
<reference evidence="1" key="1">
    <citation type="submission" date="2022-03" db="EMBL/GenBank/DDBJ databases">
        <authorList>
            <person name="Martin C."/>
        </authorList>
    </citation>
    <scope>NUCLEOTIDE SEQUENCE</scope>
</reference>
<dbReference type="GO" id="GO:0005886">
    <property type="term" value="C:plasma membrane"/>
    <property type="evidence" value="ECO:0007669"/>
    <property type="project" value="TreeGrafter"/>
</dbReference>
<proteinExistence type="predicted"/>
<gene>
    <name evidence="1" type="ORF">OFUS_LOCUS21428</name>
</gene>
<dbReference type="EMBL" id="CAIIXF020000010">
    <property type="protein sequence ID" value="CAH1797091.1"/>
    <property type="molecule type" value="Genomic_DNA"/>
</dbReference>
<dbReference type="OrthoDB" id="301415at2759"/>